<proteinExistence type="predicted"/>
<protein>
    <submittedName>
        <fullName evidence="2">Uncharacterized protein</fullName>
    </submittedName>
</protein>
<dbReference type="EMBL" id="LAZP02000663">
    <property type="protein sequence ID" value="PFH56095.1"/>
    <property type="molecule type" value="Genomic_DNA"/>
</dbReference>
<name>A0A2A9P3M9_OPHUN</name>
<organism evidence="2 3">
    <name type="scientific">Ophiocordyceps unilateralis</name>
    <name type="common">Zombie-ant fungus</name>
    <name type="synonym">Torrubia unilateralis</name>
    <dbReference type="NCBI Taxonomy" id="268505"/>
    <lineage>
        <taxon>Eukaryota</taxon>
        <taxon>Fungi</taxon>
        <taxon>Dikarya</taxon>
        <taxon>Ascomycota</taxon>
        <taxon>Pezizomycotina</taxon>
        <taxon>Sordariomycetes</taxon>
        <taxon>Hypocreomycetidae</taxon>
        <taxon>Hypocreales</taxon>
        <taxon>Ophiocordycipitaceae</taxon>
        <taxon>Ophiocordyceps</taxon>
    </lineage>
</organism>
<dbReference type="OrthoDB" id="3357271at2759"/>
<feature type="compositionally biased region" description="Polar residues" evidence="1">
    <location>
        <begin position="228"/>
        <end position="245"/>
    </location>
</feature>
<accession>A0A2A9P3M9</accession>
<dbReference type="AlphaFoldDB" id="A0A2A9P3M9"/>
<evidence type="ECO:0000313" key="3">
    <source>
        <dbReference type="Proteomes" id="UP000037136"/>
    </source>
</evidence>
<comment type="caution">
    <text evidence="2">The sequence shown here is derived from an EMBL/GenBank/DDBJ whole genome shotgun (WGS) entry which is preliminary data.</text>
</comment>
<gene>
    <name evidence="2" type="ORF">XA68_17071</name>
</gene>
<feature type="region of interest" description="Disordered" evidence="1">
    <location>
        <begin position="1"/>
        <end position="329"/>
    </location>
</feature>
<evidence type="ECO:0000256" key="1">
    <source>
        <dbReference type="SAM" id="MobiDB-lite"/>
    </source>
</evidence>
<reference evidence="2 3" key="1">
    <citation type="journal article" date="2015" name="BMC Genomics">
        <title>Gene expression during zombie ant biting behavior reflects the complexity underlying fungal parasitic behavioral manipulation.</title>
        <authorList>
            <person name="de Bekker C."/>
            <person name="Ohm R.A."/>
            <person name="Loreto R.G."/>
            <person name="Sebastian A."/>
            <person name="Albert I."/>
            <person name="Merrow M."/>
            <person name="Brachmann A."/>
            <person name="Hughes D.P."/>
        </authorList>
    </citation>
    <scope>NUCLEOTIDE SEQUENCE [LARGE SCALE GENOMIC DNA]</scope>
    <source>
        <strain evidence="2 3">SC16a</strain>
    </source>
</reference>
<feature type="compositionally biased region" description="Low complexity" evidence="1">
    <location>
        <begin position="95"/>
        <end position="114"/>
    </location>
</feature>
<reference evidence="2 3" key="2">
    <citation type="journal article" date="2017" name="Sci. Rep.">
        <title>Ant-infecting Ophiocordyceps genomes reveal a high diversity of potential behavioral manipulation genes and a possible major role for enterotoxins.</title>
        <authorList>
            <person name="de Bekker C."/>
            <person name="Ohm R.A."/>
            <person name="Evans H.C."/>
            <person name="Brachmann A."/>
            <person name="Hughes D.P."/>
        </authorList>
    </citation>
    <scope>NUCLEOTIDE SEQUENCE [LARGE SCALE GENOMIC DNA]</scope>
    <source>
        <strain evidence="2 3">SC16a</strain>
    </source>
</reference>
<keyword evidence="3" id="KW-1185">Reference proteome</keyword>
<dbReference type="Proteomes" id="UP000037136">
    <property type="component" value="Unassembled WGS sequence"/>
</dbReference>
<dbReference type="STRING" id="268505.A0A2A9P3M9"/>
<evidence type="ECO:0000313" key="2">
    <source>
        <dbReference type="EMBL" id="PFH56095.1"/>
    </source>
</evidence>
<feature type="compositionally biased region" description="Polar residues" evidence="1">
    <location>
        <begin position="206"/>
        <end position="217"/>
    </location>
</feature>
<sequence length="329" mass="34001">MNEFKGIVKKGWHPEKEGTTLRGQVSNLVNRGKDNPPSNRQQHASRPLTDLVDPSSFAPPPRRAAAAPASPPVSGPHPPRRVMPAPSKMYDPRAARNQSFASASSSDSARPQQQLGMGDDSLPPPPPPYVATSAPPRLPPRRTTVAADEHVSPKGGGGSGGYLDGCLNPAATSRLGAAGISVPGLGIGSPAGAQPTSPSAAAVPSEGTTWAQKQSALKTAASFHKDPSSVSLNDARSAASTANNFRQRHGDQVKAGWERTNSFNQKHGVTEKVGAFVDKHQLASAGGKKAPPPPPPKKKPSIGGFAASDSGGQRQDGPPPIPSSSRPNF</sequence>
<feature type="compositionally biased region" description="Gly residues" evidence="1">
    <location>
        <begin position="154"/>
        <end position="163"/>
    </location>
</feature>